<protein>
    <submittedName>
        <fullName evidence="1">Uncharacterized protein</fullName>
    </submittedName>
</protein>
<dbReference type="InterPro" id="IPR016084">
    <property type="entry name" value="Haem_Oase-like_multi-hlx"/>
</dbReference>
<dbReference type="Proteomes" id="UP000758168">
    <property type="component" value="Unassembled WGS sequence"/>
</dbReference>
<reference evidence="1 2" key="1">
    <citation type="submission" date="2021-03" db="EMBL/GenBank/DDBJ databases">
        <title>Sequencing the genomes of 1000 actinobacteria strains.</title>
        <authorList>
            <person name="Klenk H.-P."/>
        </authorList>
    </citation>
    <scope>NUCLEOTIDE SEQUENCE [LARGE SCALE GENOMIC DNA]</scope>
    <source>
        <strain evidence="1 2">DSM 12936</strain>
    </source>
</reference>
<evidence type="ECO:0000313" key="1">
    <source>
        <dbReference type="EMBL" id="MBP2417066.1"/>
    </source>
</evidence>
<dbReference type="SMART" id="SM01236">
    <property type="entry name" value="Haem_oxygenase_2"/>
    <property type="match status" value="1"/>
</dbReference>
<sequence>MAPPDHPTAAPAVPAGTAAVVDPPAPLPAPRGPVSAALLHLLRRRPWEVRVGDALWWDGLLGEALADDDLQLALHCVYELHHRGLAGVPEEWEWQPDLLRARQEWEQLVLAALESEVGAPHSLRQRGLEATVSRVVALGRRDDLTASPAEHLVREGTAEQLRELLVHRAPAELRAGDGYAWTLPRLSGEPKVALAELEAQTWGRGRLPLMRAELYRELLRSWGLGTGYGEHVDRLPGVTLLTTNLVTLLGLQRRWRGAALGHLACTEVMAPLATARLARGHRRLGGSEEGGRWFDEQLGAEPRREDLAATDAVGALLSAEPGLGGDVVFGAASARYVADLQAAHVLPRWYRDLSSLRDPDDARDDVAR</sequence>
<evidence type="ECO:0000313" key="2">
    <source>
        <dbReference type="Proteomes" id="UP000758168"/>
    </source>
</evidence>
<proteinExistence type="predicted"/>
<dbReference type="EMBL" id="JAGIOB010000001">
    <property type="protein sequence ID" value="MBP2417066.1"/>
    <property type="molecule type" value="Genomic_DNA"/>
</dbReference>
<gene>
    <name evidence="1" type="ORF">JOF54_001988</name>
</gene>
<name>A0ABS4Z7T1_9ACTN</name>
<dbReference type="RefSeq" id="WP_210055245.1">
    <property type="nucleotide sequence ID" value="NZ_BAAAMH010000004.1"/>
</dbReference>
<dbReference type="Gene3D" id="1.20.910.10">
    <property type="entry name" value="Heme oxygenase-like"/>
    <property type="match status" value="1"/>
</dbReference>
<comment type="caution">
    <text evidence="1">The sequence shown here is derived from an EMBL/GenBank/DDBJ whole genome shotgun (WGS) entry which is preliminary data.</text>
</comment>
<accession>A0ABS4Z7T1</accession>
<keyword evidence="2" id="KW-1185">Reference proteome</keyword>
<organism evidence="1 2">
    <name type="scientific">Microlunatus capsulatus</name>
    <dbReference type="NCBI Taxonomy" id="99117"/>
    <lineage>
        <taxon>Bacteria</taxon>
        <taxon>Bacillati</taxon>
        <taxon>Actinomycetota</taxon>
        <taxon>Actinomycetes</taxon>
        <taxon>Propionibacteriales</taxon>
        <taxon>Propionibacteriaceae</taxon>
        <taxon>Microlunatus</taxon>
    </lineage>
</organism>
<dbReference type="Pfam" id="PF14518">
    <property type="entry name" value="Haem_oxygenas_2"/>
    <property type="match status" value="1"/>
</dbReference>